<dbReference type="AlphaFoldDB" id="A0A1Y5SBV2"/>
<name>A0A1Y5SBV2_9RHOB</name>
<accession>A0A1Y5SBV2</accession>
<keyword evidence="4" id="KW-0812">Transmembrane</keyword>
<dbReference type="Pfam" id="PF00106">
    <property type="entry name" value="adh_short"/>
    <property type="match status" value="1"/>
</dbReference>
<dbReference type="GO" id="GO:0016491">
    <property type="term" value="F:oxidoreductase activity"/>
    <property type="evidence" value="ECO:0007669"/>
    <property type="project" value="UniProtKB-KW"/>
</dbReference>
<dbReference type="Proteomes" id="UP000193870">
    <property type="component" value="Unassembled WGS sequence"/>
</dbReference>
<proteinExistence type="inferred from homology"/>
<evidence type="ECO:0000256" key="4">
    <source>
        <dbReference type="SAM" id="Phobius"/>
    </source>
</evidence>
<evidence type="ECO:0000256" key="1">
    <source>
        <dbReference type="ARBA" id="ARBA00006484"/>
    </source>
</evidence>
<dbReference type="GO" id="GO:0016020">
    <property type="term" value="C:membrane"/>
    <property type="evidence" value="ECO:0007669"/>
    <property type="project" value="TreeGrafter"/>
</dbReference>
<dbReference type="STRING" id="315423.SAMN04488020_103314"/>
<evidence type="ECO:0000313" key="7">
    <source>
        <dbReference type="Proteomes" id="UP000193870"/>
    </source>
</evidence>
<protein>
    <submittedName>
        <fullName evidence="6">Fatty acyl-CoA reductase</fullName>
        <ecNumber evidence="6">1.2.1.-</ecNumber>
    </submittedName>
</protein>
<dbReference type="PRINTS" id="PR00081">
    <property type="entry name" value="GDHRDH"/>
</dbReference>
<sequence>MSAIETTEPRPLNVVITGASAGVGRATARCFAERDGANIGLIARGRGRLDSAAEDVRSRGGTPLVLPCDVSDWEAVDAAANRFEDQFGPIDVWINCAMVTMLAPFEQIEPAEFRRITEVTYLGYVHGTLAALRRMRPHDRGVIVQVGSALAYRSIPLQSAYCGAKHAIVGFTDSIRSELIHDGSVVQISAVHLPAVNTPQFDWMRNRMPNRPQPVPPIYQPEVPADAIHHVAHHPQRELWVGRSAVMTILGQKLAPELLDEKLADAAYSGQQTDERASERPDNLFDPVEGDYSAHGRFDDRATYHAPALAAAKQRPGPLVAGLAALGGVALAAYLLSGRGRDS</sequence>
<dbReference type="NCBIfam" id="NF005495">
    <property type="entry name" value="PRK07109.1"/>
    <property type="match status" value="1"/>
</dbReference>
<dbReference type="InterPro" id="IPR036291">
    <property type="entry name" value="NAD(P)-bd_dom_sf"/>
</dbReference>
<dbReference type="SMART" id="SM00822">
    <property type="entry name" value="PKS_KR"/>
    <property type="match status" value="1"/>
</dbReference>
<reference evidence="6 7" key="1">
    <citation type="submission" date="2017-03" db="EMBL/GenBank/DDBJ databases">
        <authorList>
            <person name="Afonso C.L."/>
            <person name="Miller P.J."/>
            <person name="Scott M.A."/>
            <person name="Spackman E."/>
            <person name="Goraichik I."/>
            <person name="Dimitrov K.M."/>
            <person name="Suarez D.L."/>
            <person name="Swayne D.E."/>
        </authorList>
    </citation>
    <scope>NUCLEOTIDE SEQUENCE [LARGE SCALE GENOMIC DNA]</scope>
    <source>
        <strain evidence="6 7">CECT 7066</strain>
    </source>
</reference>
<feature type="domain" description="Ketoreductase" evidence="5">
    <location>
        <begin position="12"/>
        <end position="194"/>
    </location>
</feature>
<dbReference type="PANTHER" id="PTHR44196">
    <property type="entry name" value="DEHYDROGENASE/REDUCTASE SDR FAMILY MEMBER 7B"/>
    <property type="match status" value="1"/>
</dbReference>
<dbReference type="PROSITE" id="PS00061">
    <property type="entry name" value="ADH_SHORT"/>
    <property type="match status" value="1"/>
</dbReference>
<evidence type="ECO:0000256" key="3">
    <source>
        <dbReference type="RuleBase" id="RU000363"/>
    </source>
</evidence>
<feature type="transmembrane region" description="Helical" evidence="4">
    <location>
        <begin position="319"/>
        <end position="337"/>
    </location>
</feature>
<dbReference type="InterPro" id="IPR057326">
    <property type="entry name" value="KR_dom"/>
</dbReference>
<gene>
    <name evidence="6" type="primary">acr1</name>
    <name evidence="6" type="ORF">PAM7066_01596</name>
</gene>
<keyword evidence="4" id="KW-0472">Membrane</keyword>
<keyword evidence="2 6" id="KW-0560">Oxidoreductase</keyword>
<keyword evidence="7" id="KW-1185">Reference proteome</keyword>
<dbReference type="EMBL" id="FWFV01000003">
    <property type="protein sequence ID" value="SLN37247.1"/>
    <property type="molecule type" value="Genomic_DNA"/>
</dbReference>
<organism evidence="6 7">
    <name type="scientific">Palleronia marisminoris</name>
    <dbReference type="NCBI Taxonomy" id="315423"/>
    <lineage>
        <taxon>Bacteria</taxon>
        <taxon>Pseudomonadati</taxon>
        <taxon>Pseudomonadota</taxon>
        <taxon>Alphaproteobacteria</taxon>
        <taxon>Rhodobacterales</taxon>
        <taxon>Roseobacteraceae</taxon>
        <taxon>Palleronia</taxon>
    </lineage>
</organism>
<dbReference type="PRINTS" id="PR00080">
    <property type="entry name" value="SDRFAMILY"/>
</dbReference>
<dbReference type="EC" id="1.2.1.-" evidence="6"/>
<dbReference type="PANTHER" id="PTHR44196:SF1">
    <property type="entry name" value="DEHYDROGENASE_REDUCTASE SDR FAMILY MEMBER 7B"/>
    <property type="match status" value="1"/>
</dbReference>
<dbReference type="RefSeq" id="WP_085853587.1">
    <property type="nucleotide sequence ID" value="NZ_FOPF01000003.1"/>
</dbReference>
<comment type="similarity">
    <text evidence="1 3">Belongs to the short-chain dehydrogenases/reductases (SDR) family.</text>
</comment>
<evidence type="ECO:0000313" key="6">
    <source>
        <dbReference type="EMBL" id="SLN37247.1"/>
    </source>
</evidence>
<dbReference type="InterPro" id="IPR002347">
    <property type="entry name" value="SDR_fam"/>
</dbReference>
<evidence type="ECO:0000256" key="2">
    <source>
        <dbReference type="ARBA" id="ARBA00023002"/>
    </source>
</evidence>
<dbReference type="SUPFAM" id="SSF51735">
    <property type="entry name" value="NAD(P)-binding Rossmann-fold domains"/>
    <property type="match status" value="1"/>
</dbReference>
<keyword evidence="4" id="KW-1133">Transmembrane helix</keyword>
<evidence type="ECO:0000259" key="5">
    <source>
        <dbReference type="SMART" id="SM00822"/>
    </source>
</evidence>
<dbReference type="InterPro" id="IPR020904">
    <property type="entry name" value="Sc_DH/Rdtase_CS"/>
</dbReference>
<dbReference type="Gene3D" id="3.40.50.720">
    <property type="entry name" value="NAD(P)-binding Rossmann-like Domain"/>
    <property type="match status" value="1"/>
</dbReference>
<dbReference type="OrthoDB" id="9781689at2"/>